<dbReference type="PANTHER" id="PTHR24291:SF189">
    <property type="entry name" value="CYTOCHROME P450 4C3-RELATED"/>
    <property type="match status" value="1"/>
</dbReference>
<evidence type="ECO:0000256" key="1">
    <source>
        <dbReference type="ARBA" id="ARBA00001971"/>
    </source>
</evidence>
<evidence type="ECO:0000256" key="9">
    <source>
        <dbReference type="ARBA" id="ARBA00022848"/>
    </source>
</evidence>
<dbReference type="Gene3D" id="1.10.630.10">
    <property type="entry name" value="Cytochrome P450"/>
    <property type="match status" value="1"/>
</dbReference>
<evidence type="ECO:0000256" key="2">
    <source>
        <dbReference type="ARBA" id="ARBA00003690"/>
    </source>
</evidence>
<evidence type="ECO:0000256" key="13">
    <source>
        <dbReference type="ARBA" id="ARBA00023136"/>
    </source>
</evidence>
<keyword evidence="6 14" id="KW-0349">Heme</keyword>
<dbReference type="Proteomes" id="UP000837857">
    <property type="component" value="Chromosome 15"/>
</dbReference>
<keyword evidence="13" id="KW-0472">Membrane</keyword>
<keyword evidence="9" id="KW-0492">Microsome</keyword>
<sequence>MLCSALLVAALTCLHIYMRLLNRRDRRMLAHLPTYSCLPFIGNMHRFIGDGERALRHLDKISQITEKTGKPFVVWVGQRCFLVLADLEETKIVANAFIEKPYYYKFAHMWLRDGLLTAPGCVWRSNVKKISGTFKGVMVDGFLPIFNERAEKLAKLLEGESNKEPFDMTHKYLAFIALEAIFQTALSKSEKVENTVTENYYNASQRLLELIFDRSLNIFLHPEWIYSLTPAYREMKRCVRVIHEASEAILKIRRNELEVEKTTIAQKTTDAGDEPFRSFLDTLLDMSSTDDALTDSQIQAEVNTIILAGQETVTTAVNFVFLMLGCRPDVQRTLYEEVKEVFGERKRAVLKEDLPRLKYCEAVILETMRLLPPVPGVLRSADHDLDLGSYTVPRGATCCLNLWGLGRSRRLWSDALCYRPERWLHPNNEPALPILNFSIGRRACIGKRYALSLMKIIIVHCVREFEFTSEAENLALRVDISLRPASGHLICVRSRKTK</sequence>
<keyword evidence="7 14" id="KW-0479">Metal-binding</keyword>
<evidence type="ECO:0000256" key="3">
    <source>
        <dbReference type="ARBA" id="ARBA00004174"/>
    </source>
</evidence>
<evidence type="ECO:0000256" key="5">
    <source>
        <dbReference type="ARBA" id="ARBA00010617"/>
    </source>
</evidence>
<keyword evidence="12 14" id="KW-0503">Monooxygenase</keyword>
<dbReference type="InterPro" id="IPR002401">
    <property type="entry name" value="Cyt_P450_E_grp-I"/>
</dbReference>
<keyword evidence="8" id="KW-0256">Endoplasmic reticulum</keyword>
<comment type="cofactor">
    <cofactor evidence="1">
        <name>heme</name>
        <dbReference type="ChEBI" id="CHEBI:30413"/>
    </cofactor>
</comment>
<dbReference type="PANTHER" id="PTHR24291">
    <property type="entry name" value="CYTOCHROME P450 FAMILY 4"/>
    <property type="match status" value="1"/>
</dbReference>
<evidence type="ECO:0000256" key="14">
    <source>
        <dbReference type="RuleBase" id="RU000461"/>
    </source>
</evidence>
<dbReference type="EMBL" id="OW152827">
    <property type="protein sequence ID" value="CAH2043093.1"/>
    <property type="molecule type" value="Genomic_DNA"/>
</dbReference>
<dbReference type="InterPro" id="IPR036396">
    <property type="entry name" value="Cyt_P450_sf"/>
</dbReference>
<evidence type="ECO:0000256" key="12">
    <source>
        <dbReference type="ARBA" id="ARBA00023033"/>
    </source>
</evidence>
<feature type="non-terminal residue" evidence="15">
    <location>
        <position position="1"/>
    </location>
</feature>
<comment type="subcellular location">
    <subcellularLocation>
        <location evidence="4">Endoplasmic reticulum membrane</location>
        <topology evidence="4">Peripheral membrane protein</topology>
    </subcellularLocation>
    <subcellularLocation>
        <location evidence="3">Microsome membrane</location>
        <topology evidence="3">Peripheral membrane protein</topology>
    </subcellularLocation>
</comment>
<dbReference type="InterPro" id="IPR001128">
    <property type="entry name" value="Cyt_P450"/>
</dbReference>
<dbReference type="Pfam" id="PF00067">
    <property type="entry name" value="p450"/>
    <property type="match status" value="1"/>
</dbReference>
<evidence type="ECO:0000313" key="16">
    <source>
        <dbReference type="Proteomes" id="UP000837857"/>
    </source>
</evidence>
<comment type="function">
    <text evidence="2">May be involved in the metabolism of insect hormones and in the breakdown of synthetic insecticides.</text>
</comment>
<evidence type="ECO:0000256" key="4">
    <source>
        <dbReference type="ARBA" id="ARBA00004406"/>
    </source>
</evidence>
<comment type="similarity">
    <text evidence="5 14">Belongs to the cytochrome P450 family.</text>
</comment>
<evidence type="ECO:0000256" key="11">
    <source>
        <dbReference type="ARBA" id="ARBA00023004"/>
    </source>
</evidence>
<keyword evidence="10 14" id="KW-0560">Oxidoreductase</keyword>
<protein>
    <recommendedName>
        <fullName evidence="17">Cytochrome P450</fullName>
    </recommendedName>
</protein>
<dbReference type="PRINTS" id="PR00463">
    <property type="entry name" value="EP450I"/>
</dbReference>
<keyword evidence="11 14" id="KW-0408">Iron</keyword>
<keyword evidence="16" id="KW-1185">Reference proteome</keyword>
<evidence type="ECO:0000256" key="8">
    <source>
        <dbReference type="ARBA" id="ARBA00022824"/>
    </source>
</evidence>
<dbReference type="SUPFAM" id="SSF48264">
    <property type="entry name" value="Cytochrome P450"/>
    <property type="match status" value="1"/>
</dbReference>
<evidence type="ECO:0000256" key="10">
    <source>
        <dbReference type="ARBA" id="ARBA00023002"/>
    </source>
</evidence>
<evidence type="ECO:0000256" key="6">
    <source>
        <dbReference type="ARBA" id="ARBA00022617"/>
    </source>
</evidence>
<dbReference type="PROSITE" id="PS00086">
    <property type="entry name" value="CYTOCHROME_P450"/>
    <property type="match status" value="1"/>
</dbReference>
<proteinExistence type="inferred from homology"/>
<organism evidence="15 16">
    <name type="scientific">Iphiclides podalirius</name>
    <name type="common">scarce swallowtail</name>
    <dbReference type="NCBI Taxonomy" id="110791"/>
    <lineage>
        <taxon>Eukaryota</taxon>
        <taxon>Metazoa</taxon>
        <taxon>Ecdysozoa</taxon>
        <taxon>Arthropoda</taxon>
        <taxon>Hexapoda</taxon>
        <taxon>Insecta</taxon>
        <taxon>Pterygota</taxon>
        <taxon>Neoptera</taxon>
        <taxon>Endopterygota</taxon>
        <taxon>Lepidoptera</taxon>
        <taxon>Glossata</taxon>
        <taxon>Ditrysia</taxon>
        <taxon>Papilionoidea</taxon>
        <taxon>Papilionidae</taxon>
        <taxon>Papilioninae</taxon>
        <taxon>Iphiclides</taxon>
    </lineage>
</organism>
<dbReference type="InterPro" id="IPR050196">
    <property type="entry name" value="Cytochrome_P450_Monoox"/>
</dbReference>
<name>A0ABN8HXD6_9NEOP</name>
<dbReference type="PRINTS" id="PR00385">
    <property type="entry name" value="P450"/>
</dbReference>
<evidence type="ECO:0000256" key="7">
    <source>
        <dbReference type="ARBA" id="ARBA00022723"/>
    </source>
</evidence>
<gene>
    <name evidence="15" type="ORF">IPOD504_LOCUS4144</name>
</gene>
<dbReference type="InterPro" id="IPR017972">
    <property type="entry name" value="Cyt_P450_CS"/>
</dbReference>
<accession>A0ABN8HXD6</accession>
<evidence type="ECO:0008006" key="17">
    <source>
        <dbReference type="Google" id="ProtNLM"/>
    </source>
</evidence>
<reference evidence="15" key="1">
    <citation type="submission" date="2022-03" db="EMBL/GenBank/DDBJ databases">
        <authorList>
            <person name="Martin H S."/>
        </authorList>
    </citation>
    <scope>NUCLEOTIDE SEQUENCE</scope>
</reference>
<evidence type="ECO:0000313" key="15">
    <source>
        <dbReference type="EMBL" id="CAH2043093.1"/>
    </source>
</evidence>